<keyword evidence="1" id="KW-0238">DNA-binding</keyword>
<accession>A0ABQ0BCN2</accession>
<dbReference type="Pfam" id="PF01381">
    <property type="entry name" value="HTH_3"/>
    <property type="match status" value="1"/>
</dbReference>
<organism evidence="4 5">
    <name type="scientific">Blautia hominis</name>
    <dbReference type="NCBI Taxonomy" id="2025493"/>
    <lineage>
        <taxon>Bacteria</taxon>
        <taxon>Bacillati</taxon>
        <taxon>Bacillota</taxon>
        <taxon>Clostridia</taxon>
        <taxon>Lachnospirales</taxon>
        <taxon>Lachnospiraceae</taxon>
        <taxon>Blautia</taxon>
    </lineage>
</organism>
<dbReference type="EMBL" id="BAABYW010000001">
    <property type="protein sequence ID" value="GAA6409103.1"/>
    <property type="molecule type" value="Genomic_DNA"/>
</dbReference>
<dbReference type="SMART" id="SM00530">
    <property type="entry name" value="HTH_XRE"/>
    <property type="match status" value="1"/>
</dbReference>
<proteinExistence type="predicted"/>
<feature type="transmembrane region" description="Helical" evidence="2">
    <location>
        <begin position="158"/>
        <end position="175"/>
    </location>
</feature>
<feature type="domain" description="HTH cro/C1-type" evidence="3">
    <location>
        <begin position="7"/>
        <end position="61"/>
    </location>
</feature>
<dbReference type="PROSITE" id="PS50943">
    <property type="entry name" value="HTH_CROC1"/>
    <property type="match status" value="1"/>
</dbReference>
<dbReference type="InterPro" id="IPR010982">
    <property type="entry name" value="Lambda_DNA-bd_dom_sf"/>
</dbReference>
<evidence type="ECO:0000313" key="4">
    <source>
        <dbReference type="EMBL" id="GAA6409103.1"/>
    </source>
</evidence>
<keyword evidence="2" id="KW-1133">Transmembrane helix</keyword>
<name>A0ABQ0BCN2_9FIRM</name>
<protein>
    <recommendedName>
        <fullName evidence="3">HTH cro/C1-type domain-containing protein</fullName>
    </recommendedName>
</protein>
<sequence length="204" mass="23273">MEFNEKLQHLRKQKHLTQEQLAEKLYVSRAAVSKWESGKGYPNIESLKAVSELFSVSIDDLLSGKELLTLAEKENRSNINTIYGLIFGILDMITAVFFILPLFGQEDKDYIRMVTLFSNTTISAPIKTIYYVLLISLTVFGAVELFIQNLKDEKKINLCNTGSILLHALTITFFAMSQQPYVTVFLFMLFMVKVVLLIKKNGMK</sequence>
<gene>
    <name evidence="4" type="ORF">K040078D81_32200</name>
</gene>
<comment type="caution">
    <text evidence="4">The sequence shown here is derived from an EMBL/GenBank/DDBJ whole genome shotgun (WGS) entry which is preliminary data.</text>
</comment>
<evidence type="ECO:0000259" key="3">
    <source>
        <dbReference type="PROSITE" id="PS50943"/>
    </source>
</evidence>
<dbReference type="CDD" id="cd00093">
    <property type="entry name" value="HTH_XRE"/>
    <property type="match status" value="1"/>
</dbReference>
<evidence type="ECO:0000256" key="1">
    <source>
        <dbReference type="ARBA" id="ARBA00023125"/>
    </source>
</evidence>
<dbReference type="Gene3D" id="1.10.260.40">
    <property type="entry name" value="lambda repressor-like DNA-binding domains"/>
    <property type="match status" value="1"/>
</dbReference>
<dbReference type="InterPro" id="IPR001387">
    <property type="entry name" value="Cro/C1-type_HTH"/>
</dbReference>
<keyword evidence="2" id="KW-0472">Membrane</keyword>
<dbReference type="RefSeq" id="WP_302417830.1">
    <property type="nucleotide sequence ID" value="NZ_BAABYW010000001.1"/>
</dbReference>
<evidence type="ECO:0000313" key="5">
    <source>
        <dbReference type="Proteomes" id="UP001600943"/>
    </source>
</evidence>
<dbReference type="SUPFAM" id="SSF47413">
    <property type="entry name" value="lambda repressor-like DNA-binding domains"/>
    <property type="match status" value="1"/>
</dbReference>
<dbReference type="PANTHER" id="PTHR46558:SF4">
    <property type="entry name" value="DNA-BIDING PHAGE PROTEIN"/>
    <property type="match status" value="1"/>
</dbReference>
<reference evidence="4 5" key="1">
    <citation type="submission" date="2024-04" db="EMBL/GenBank/DDBJ databases">
        <title>Defined microbial consortia suppress multidrug-resistant proinflammatory Enterobacteriaceae via ecological control.</title>
        <authorList>
            <person name="Furuichi M."/>
            <person name="Kawaguchi T."/>
            <person name="Pust M."/>
            <person name="Yasuma K."/>
            <person name="Plichta D."/>
            <person name="Hasegawa N."/>
            <person name="Ohya T."/>
            <person name="Bhattarai S."/>
            <person name="Sasajima S."/>
            <person name="Aoto Y."/>
            <person name="Tuganbaev T."/>
            <person name="Yaginuma M."/>
            <person name="Ueda M."/>
            <person name="Okahashi N."/>
            <person name="Amafuji K."/>
            <person name="Kiridooshi Y."/>
            <person name="Sugita K."/>
            <person name="Strazar M."/>
            <person name="Skelly A."/>
            <person name="Suda W."/>
            <person name="Hattori M."/>
            <person name="Nakamoto N."/>
            <person name="Caballero S."/>
            <person name="Norman J."/>
            <person name="Olle B."/>
            <person name="Tanoue T."/>
            <person name="Arita M."/>
            <person name="Bucci V."/>
            <person name="Atarashi K."/>
            <person name="Xavier R."/>
            <person name="Honda K."/>
        </authorList>
    </citation>
    <scope>NUCLEOTIDE SEQUENCE [LARGE SCALE GENOMIC DNA]</scope>
    <source>
        <strain evidence="5">k04-0078-D8-1</strain>
    </source>
</reference>
<evidence type="ECO:0000256" key="2">
    <source>
        <dbReference type="SAM" id="Phobius"/>
    </source>
</evidence>
<feature type="transmembrane region" description="Helical" evidence="2">
    <location>
        <begin position="82"/>
        <end position="103"/>
    </location>
</feature>
<keyword evidence="5" id="KW-1185">Reference proteome</keyword>
<feature type="transmembrane region" description="Helical" evidence="2">
    <location>
        <begin position="181"/>
        <end position="198"/>
    </location>
</feature>
<keyword evidence="2" id="KW-0812">Transmembrane</keyword>
<dbReference type="PANTHER" id="PTHR46558">
    <property type="entry name" value="TRACRIPTIONAL REGULATORY PROTEIN-RELATED-RELATED"/>
    <property type="match status" value="1"/>
</dbReference>
<feature type="transmembrane region" description="Helical" evidence="2">
    <location>
        <begin position="128"/>
        <end position="146"/>
    </location>
</feature>
<dbReference type="Proteomes" id="UP001600943">
    <property type="component" value="Unassembled WGS sequence"/>
</dbReference>